<dbReference type="RefSeq" id="WP_091123698.1">
    <property type="nucleotide sequence ID" value="NZ_FMBA01000026.1"/>
</dbReference>
<dbReference type="OrthoDB" id="8688567at2"/>
<dbReference type="AlphaFoldDB" id="A0A1C4BWA6"/>
<gene>
    <name evidence="1" type="ORF">GA0061080_102613</name>
</gene>
<proteinExistence type="predicted"/>
<organism evidence="1 2">
    <name type="scientific">Gilliamella intestini</name>
    <dbReference type="NCBI Taxonomy" id="1798183"/>
    <lineage>
        <taxon>Bacteria</taxon>
        <taxon>Pseudomonadati</taxon>
        <taxon>Pseudomonadota</taxon>
        <taxon>Gammaproteobacteria</taxon>
        <taxon>Orbales</taxon>
        <taxon>Orbaceae</taxon>
        <taxon>Gilliamella</taxon>
    </lineage>
</organism>
<accession>A0A1C4BWA6</accession>
<evidence type="ECO:0000313" key="1">
    <source>
        <dbReference type="EMBL" id="SCC11145.1"/>
    </source>
</evidence>
<protein>
    <submittedName>
        <fullName evidence="1">Phage tail tube protein</fullName>
    </submittedName>
</protein>
<reference evidence="2" key="1">
    <citation type="submission" date="2016-08" db="EMBL/GenBank/DDBJ databases">
        <authorList>
            <person name="Varghese N."/>
            <person name="Submissions Spin"/>
        </authorList>
    </citation>
    <scope>NUCLEOTIDE SEQUENCE [LARGE SCALE GENOMIC DNA]</scope>
    <source>
        <strain evidence="2">R-53144</strain>
    </source>
</reference>
<dbReference type="Pfam" id="PF10618">
    <property type="entry name" value="Tail_tube"/>
    <property type="match status" value="1"/>
</dbReference>
<sequence>MTQRRIAGTTYIKVDSIQLSLTGGIEVPMNTNVKESILGLDNSVHYKETFRAPYIKGTFKVPSDFPIDKLMSSDSMTVTAELANGKVYVLSNAWVEGEVNHNAEEGTAEIEFHGEEGFYQ</sequence>
<dbReference type="STRING" id="1798183.GA0061080_102613"/>
<evidence type="ECO:0000313" key="2">
    <source>
        <dbReference type="Proteomes" id="UP000199698"/>
    </source>
</evidence>
<dbReference type="InterPro" id="IPR019596">
    <property type="entry name" value="Phage_Mu_GpM_tail_tub"/>
</dbReference>
<name>A0A1C4BWA6_9GAMM</name>
<dbReference type="Proteomes" id="UP000199698">
    <property type="component" value="Unassembled WGS sequence"/>
</dbReference>
<keyword evidence="2" id="KW-1185">Reference proteome</keyword>
<dbReference type="EMBL" id="FMBA01000026">
    <property type="protein sequence ID" value="SCC11145.1"/>
    <property type="molecule type" value="Genomic_DNA"/>
</dbReference>